<organism evidence="1 2">
    <name type="scientific">Agrobacterium tumefaciens</name>
    <dbReference type="NCBI Taxonomy" id="358"/>
    <lineage>
        <taxon>Bacteria</taxon>
        <taxon>Pseudomonadati</taxon>
        <taxon>Pseudomonadota</taxon>
        <taxon>Alphaproteobacteria</taxon>
        <taxon>Hyphomicrobiales</taxon>
        <taxon>Rhizobiaceae</taxon>
        <taxon>Rhizobium/Agrobacterium group</taxon>
        <taxon>Agrobacterium</taxon>
        <taxon>Agrobacterium tumefaciens complex</taxon>
    </lineage>
</organism>
<protein>
    <submittedName>
        <fullName evidence="1">Uncharacterized protein</fullName>
    </submittedName>
</protein>
<dbReference type="EMBL" id="CP049217">
    <property type="protein sequence ID" value="QTG14515.1"/>
    <property type="molecule type" value="Genomic_DNA"/>
</dbReference>
<name>A0AAJ4N3T2_AGRTU</name>
<accession>A0AAJ4N3T2</accession>
<evidence type="ECO:0000313" key="2">
    <source>
        <dbReference type="Proteomes" id="UP000663946"/>
    </source>
</evidence>
<dbReference type="RefSeq" id="WP_162690693.1">
    <property type="nucleotide sequence ID" value="NZ_CP049217.1"/>
</dbReference>
<evidence type="ECO:0000313" key="1">
    <source>
        <dbReference type="EMBL" id="QTG14515.1"/>
    </source>
</evidence>
<sequence length="99" mass="11357">MVIIASGWVANPPNLFAATMFREDNDTAGQLFSKQFRVAPVRRERKFNPREHDDDGQIRQIRSHLQNGFCAIHLCATNMSISELAARLEKQAQYLRHFG</sequence>
<proteinExistence type="predicted"/>
<dbReference type="Proteomes" id="UP000663946">
    <property type="component" value="Chromosome 2"/>
</dbReference>
<gene>
    <name evidence="1" type="ORF">G6M86_14595</name>
</gene>
<dbReference type="AlphaFoldDB" id="A0AAJ4N3T2"/>
<reference evidence="1" key="1">
    <citation type="submission" date="2020-02" db="EMBL/GenBank/DDBJ databases">
        <title>Unexpected conservation and global transmission of agrobacterial virulence plasmids.</title>
        <authorList>
            <person name="Weisberg A.J."/>
            <person name="Davis E.W. II"/>
            <person name="Tabima J.R."/>
            <person name="Belcher M.S."/>
            <person name="Miller M."/>
            <person name="Kuo C.-H."/>
            <person name="Loper J.E."/>
            <person name="Grunwald N.J."/>
            <person name="Putnam M.L."/>
            <person name="Chang J.H."/>
        </authorList>
    </citation>
    <scope>NUCLEOTIDE SEQUENCE</scope>
    <source>
        <strain evidence="1">Q15/94</strain>
    </source>
</reference>